<evidence type="ECO:0000313" key="3">
    <source>
        <dbReference type="Proteomes" id="UP000249061"/>
    </source>
</evidence>
<dbReference type="PANTHER" id="PTHR36842">
    <property type="entry name" value="PROTEIN TOLB HOMOLOG"/>
    <property type="match status" value="1"/>
</dbReference>
<evidence type="ECO:0000313" key="2">
    <source>
        <dbReference type="EMBL" id="PZR14007.1"/>
    </source>
</evidence>
<protein>
    <submittedName>
        <fullName evidence="2">Uncharacterized protein</fullName>
    </submittedName>
</protein>
<reference evidence="2 3" key="1">
    <citation type="submission" date="2017-08" db="EMBL/GenBank/DDBJ databases">
        <title>Infants hospitalized years apart are colonized by the same room-sourced microbial strains.</title>
        <authorList>
            <person name="Brooks B."/>
            <person name="Olm M.R."/>
            <person name="Firek B.A."/>
            <person name="Baker R."/>
            <person name="Thomas B.C."/>
            <person name="Morowitz M.J."/>
            <person name="Banfield J.F."/>
        </authorList>
    </citation>
    <scope>NUCLEOTIDE SEQUENCE [LARGE SCALE GENOMIC DNA]</scope>
    <source>
        <strain evidence="2">S2_003_000_R2_14</strain>
    </source>
</reference>
<dbReference type="Gene3D" id="2.120.10.30">
    <property type="entry name" value="TolB, C-terminal domain"/>
    <property type="match status" value="2"/>
</dbReference>
<evidence type="ECO:0000256" key="1">
    <source>
        <dbReference type="SAM" id="MobiDB-lite"/>
    </source>
</evidence>
<dbReference type="SUPFAM" id="SSF69304">
    <property type="entry name" value="Tricorn protease N-terminal domain"/>
    <property type="match status" value="1"/>
</dbReference>
<dbReference type="Proteomes" id="UP000249061">
    <property type="component" value="Unassembled WGS sequence"/>
</dbReference>
<gene>
    <name evidence="2" type="ORF">DI536_11870</name>
</gene>
<dbReference type="AlphaFoldDB" id="A0A2W5TJM8"/>
<dbReference type="EMBL" id="QFQP01000008">
    <property type="protein sequence ID" value="PZR14007.1"/>
    <property type="molecule type" value="Genomic_DNA"/>
</dbReference>
<feature type="compositionally biased region" description="Pro residues" evidence="1">
    <location>
        <begin position="509"/>
        <end position="526"/>
    </location>
</feature>
<dbReference type="InterPro" id="IPR011042">
    <property type="entry name" value="6-blade_b-propeller_TolB-like"/>
</dbReference>
<organism evidence="2 3">
    <name type="scientific">Archangium gephyra</name>
    <dbReference type="NCBI Taxonomy" id="48"/>
    <lineage>
        <taxon>Bacteria</taxon>
        <taxon>Pseudomonadati</taxon>
        <taxon>Myxococcota</taxon>
        <taxon>Myxococcia</taxon>
        <taxon>Myxococcales</taxon>
        <taxon>Cystobacterineae</taxon>
        <taxon>Archangiaceae</taxon>
        <taxon>Archangium</taxon>
    </lineage>
</organism>
<dbReference type="PANTHER" id="PTHR36842:SF1">
    <property type="entry name" value="PROTEIN TOLB"/>
    <property type="match status" value="1"/>
</dbReference>
<accession>A0A2W5TJM8</accession>
<name>A0A2W5TJM8_9BACT</name>
<feature type="region of interest" description="Disordered" evidence="1">
    <location>
        <begin position="430"/>
        <end position="468"/>
    </location>
</feature>
<proteinExistence type="predicted"/>
<sequence length="569" mass="60274">MLGITPIGSGTLTPTRVTINNQPGDQYDPHVDGDVAAYSASTGVDQIRYFRFSTGQDRAIPAPAGAIDLLSDIDDERIVLTRVTNKNAIVLFDVATQTLTELAPAPNSNRVGVGLGGQTAAFIDFGSNANAGEVVAFDLNDNTLTQLTSDAVYDQNPAVSPDGNVIVWEACTTGSLCDIYAAQRSGASWNIDVVSANPLRDQQADTNGTLVVFQRDDAANIGSSDIVVVNVNGTGELVLELPGAQYNPSIRGNIVAFESRPAGSTSSDLFVVELTTNRIFQITDTPDVNESLNDVTVLPNGQIRVVWQATEPGNLLAFDVFGATFALPPPAGTCTPRSISLDAKRSYRPSRWDDDEELLTPAMTFAIPAELPVVSGNAGNKTAYLSFDIGDDTVTCKYLGGSRKAHPYTSSDVAAGLRYVFDRCTRDSHGHGHGGGWGGGCNRNDSNDDEDEDEQALTDDGHVSGTPSTQWVAGTVIIADAVRLHVHDGDSWKTNTRVQLTLGEICPAPGTPPPTNPPLPPAGPPHHTPHHGGCSSTNSTLAPMFAFIAFALLLGRRSAIRVVSRNPRT</sequence>
<feature type="region of interest" description="Disordered" evidence="1">
    <location>
        <begin position="505"/>
        <end position="536"/>
    </location>
</feature>
<comment type="caution">
    <text evidence="2">The sequence shown here is derived from an EMBL/GenBank/DDBJ whole genome shotgun (WGS) entry which is preliminary data.</text>
</comment>
<feature type="compositionally biased region" description="Acidic residues" evidence="1">
    <location>
        <begin position="447"/>
        <end position="457"/>
    </location>
</feature>